<comment type="caution">
    <text evidence="2">The sequence shown here is derived from an EMBL/GenBank/DDBJ whole genome shotgun (WGS) entry which is preliminary data.</text>
</comment>
<name>A0A7J6W419_THATH</name>
<feature type="domain" description="DOG1" evidence="1">
    <location>
        <begin position="5"/>
        <end position="243"/>
    </location>
</feature>
<dbReference type="PROSITE" id="PS51806">
    <property type="entry name" value="DOG1"/>
    <property type="match status" value="1"/>
</dbReference>
<dbReference type="EMBL" id="JABWDY010023011">
    <property type="protein sequence ID" value="KAF5191250.1"/>
    <property type="molecule type" value="Genomic_DNA"/>
</dbReference>
<evidence type="ECO:0000313" key="3">
    <source>
        <dbReference type="Proteomes" id="UP000554482"/>
    </source>
</evidence>
<organism evidence="2 3">
    <name type="scientific">Thalictrum thalictroides</name>
    <name type="common">Rue-anemone</name>
    <name type="synonym">Anemone thalictroides</name>
    <dbReference type="NCBI Taxonomy" id="46969"/>
    <lineage>
        <taxon>Eukaryota</taxon>
        <taxon>Viridiplantae</taxon>
        <taxon>Streptophyta</taxon>
        <taxon>Embryophyta</taxon>
        <taxon>Tracheophyta</taxon>
        <taxon>Spermatophyta</taxon>
        <taxon>Magnoliopsida</taxon>
        <taxon>Ranunculales</taxon>
        <taxon>Ranunculaceae</taxon>
        <taxon>Thalictroideae</taxon>
        <taxon>Thalictrum</taxon>
    </lineage>
</organism>
<gene>
    <name evidence="2" type="ORF">FRX31_019163</name>
</gene>
<evidence type="ECO:0000259" key="1">
    <source>
        <dbReference type="PROSITE" id="PS51806"/>
    </source>
</evidence>
<dbReference type="InterPro" id="IPR025422">
    <property type="entry name" value="TGA_domain"/>
</dbReference>
<reference evidence="2 3" key="1">
    <citation type="submission" date="2020-06" db="EMBL/GenBank/DDBJ databases">
        <title>Transcriptomic and genomic resources for Thalictrum thalictroides and T. hernandezii: Facilitating candidate gene discovery in an emerging model plant lineage.</title>
        <authorList>
            <person name="Arias T."/>
            <person name="Riano-Pachon D.M."/>
            <person name="Di Stilio V.S."/>
        </authorList>
    </citation>
    <scope>NUCLEOTIDE SEQUENCE [LARGE SCALE GENOMIC DNA]</scope>
    <source>
        <strain evidence="3">cv. WT478/WT964</strain>
        <tissue evidence="2">Leaves</tissue>
    </source>
</reference>
<dbReference type="GO" id="GO:0006351">
    <property type="term" value="P:DNA-templated transcription"/>
    <property type="evidence" value="ECO:0007669"/>
    <property type="project" value="InterPro"/>
</dbReference>
<protein>
    <submittedName>
        <fullName evidence="2">Transcription factor tga like domain</fullName>
    </submittedName>
</protein>
<keyword evidence="3" id="KW-1185">Reference proteome</keyword>
<dbReference type="AlphaFoldDB" id="A0A7J6W419"/>
<dbReference type="GO" id="GO:0043565">
    <property type="term" value="F:sequence-specific DNA binding"/>
    <property type="evidence" value="ECO:0007669"/>
    <property type="project" value="InterPro"/>
</dbReference>
<evidence type="ECO:0000313" key="2">
    <source>
        <dbReference type="EMBL" id="KAF5191250.1"/>
    </source>
</evidence>
<dbReference type="Proteomes" id="UP000554482">
    <property type="component" value="Unassembled WGS sequence"/>
</dbReference>
<accession>A0A7J6W419</accession>
<proteinExistence type="predicted"/>
<dbReference type="Pfam" id="PF14144">
    <property type="entry name" value="DOG1"/>
    <property type="match status" value="1"/>
</dbReference>
<dbReference type="InterPro" id="IPR051886">
    <property type="entry name" value="Seed_Dev/Stress_Resp_Reg"/>
</dbReference>
<dbReference type="OrthoDB" id="1897224at2759"/>
<sequence length="251" mass="29116">MSSKTCPFHRCFDTWVTQQRKDLEELVIAKNEEPRNEETLRLIAEKNVENYQDYFEKRSLLSKEDALISFSSIWCTGFENSFLWIGGCRPTLSIQLVYTLCGMELENHLTEFFQGVRRGDLAELGNRQLCLINDLHCRIVQEEEDVSSRLSILQEDIGNESLFLEINESSLNGDINGQIHDYKSLDDHSHAITQILVDADMLRLQTVKELVNILIPLQAVDFLVAAKKLYLSMHQWGQRKYIEHGRFCQDN</sequence>
<dbReference type="PANTHER" id="PTHR46354:SF7">
    <property type="entry name" value="PROTEIN DOG1-LIKE 1"/>
    <property type="match status" value="1"/>
</dbReference>
<dbReference type="PANTHER" id="PTHR46354">
    <property type="entry name" value="DOG1 DOMAIN-CONTAINING PROTEIN"/>
    <property type="match status" value="1"/>
</dbReference>